<dbReference type="Proteomes" id="UP000077115">
    <property type="component" value="Unassembled WGS sequence"/>
</dbReference>
<organism evidence="6 7">
    <name type="scientific">Batrachochytrium dendrobatidis (strain JEL423)</name>
    <dbReference type="NCBI Taxonomy" id="403673"/>
    <lineage>
        <taxon>Eukaryota</taxon>
        <taxon>Fungi</taxon>
        <taxon>Fungi incertae sedis</taxon>
        <taxon>Chytridiomycota</taxon>
        <taxon>Chytridiomycota incertae sedis</taxon>
        <taxon>Chytridiomycetes</taxon>
        <taxon>Rhizophydiales</taxon>
        <taxon>Rhizophydiales incertae sedis</taxon>
        <taxon>Batrachochytrium</taxon>
    </lineage>
</organism>
<accession>A0A177WKP9</accession>
<feature type="domain" description="Clathrin/coatomer adaptor adaptin-like N-terminal" evidence="5">
    <location>
        <begin position="79"/>
        <end position="547"/>
    </location>
</feature>
<dbReference type="VEuPathDB" id="FungiDB:BDEG_24130"/>
<dbReference type="InterPro" id="IPR050840">
    <property type="entry name" value="Adaptor_Complx_Large_Subunit"/>
</dbReference>
<dbReference type="GO" id="GO:0016192">
    <property type="term" value="P:vesicle-mediated transport"/>
    <property type="evidence" value="ECO:0007669"/>
    <property type="project" value="InterPro"/>
</dbReference>
<name>A0A177WKP9_BATDL</name>
<evidence type="ECO:0000313" key="6">
    <source>
        <dbReference type="EMBL" id="OAJ40386.1"/>
    </source>
</evidence>
<dbReference type="GO" id="GO:0012505">
    <property type="term" value="C:endomembrane system"/>
    <property type="evidence" value="ECO:0007669"/>
    <property type="project" value="UniProtKB-SubCell"/>
</dbReference>
<evidence type="ECO:0000256" key="2">
    <source>
        <dbReference type="ARBA" id="ARBA00022448"/>
    </source>
</evidence>
<evidence type="ECO:0000259" key="5">
    <source>
        <dbReference type="Pfam" id="PF01602"/>
    </source>
</evidence>
<dbReference type="Pfam" id="PF01602">
    <property type="entry name" value="Adaptin_N"/>
    <property type="match status" value="1"/>
</dbReference>
<keyword evidence="3" id="KW-0653">Protein transport</keyword>
<keyword evidence="4" id="KW-0472">Membrane</keyword>
<dbReference type="eggNOG" id="KOG1062">
    <property type="taxonomic scope" value="Eukaryota"/>
</dbReference>
<dbReference type="GO" id="GO:0030117">
    <property type="term" value="C:membrane coat"/>
    <property type="evidence" value="ECO:0007669"/>
    <property type="project" value="InterPro"/>
</dbReference>
<evidence type="ECO:0000313" key="7">
    <source>
        <dbReference type="Proteomes" id="UP000077115"/>
    </source>
</evidence>
<proteinExistence type="predicted"/>
<dbReference type="AlphaFoldDB" id="A0A177WKP9"/>
<evidence type="ECO:0000256" key="4">
    <source>
        <dbReference type="ARBA" id="ARBA00023136"/>
    </source>
</evidence>
<dbReference type="OrthoDB" id="2102950at2759"/>
<dbReference type="InterPro" id="IPR002553">
    <property type="entry name" value="Clathrin/coatomer_adapt-like_N"/>
</dbReference>
<dbReference type="InterPro" id="IPR011989">
    <property type="entry name" value="ARM-like"/>
</dbReference>
<protein>
    <recommendedName>
        <fullName evidence="5">Clathrin/coatomer adaptor adaptin-like N-terminal domain-containing protein</fullName>
    </recommendedName>
</protein>
<gene>
    <name evidence="6" type="ORF">BDEG_24130</name>
</gene>
<evidence type="ECO:0000256" key="1">
    <source>
        <dbReference type="ARBA" id="ARBA00004308"/>
    </source>
</evidence>
<dbReference type="InterPro" id="IPR016024">
    <property type="entry name" value="ARM-type_fold"/>
</dbReference>
<dbReference type="Gene3D" id="1.25.10.10">
    <property type="entry name" value="Leucine-rich Repeat Variant"/>
    <property type="match status" value="1"/>
</dbReference>
<evidence type="ECO:0000256" key="3">
    <source>
        <dbReference type="ARBA" id="ARBA00022927"/>
    </source>
</evidence>
<reference evidence="6 7" key="2">
    <citation type="submission" date="2016-05" db="EMBL/GenBank/DDBJ databases">
        <title>Lineage-specific infection strategies underlie the spectrum of fungal disease in amphibians.</title>
        <authorList>
            <person name="Cuomo C.A."/>
            <person name="Farrer R.A."/>
            <person name="James T."/>
            <person name="Longcore J."/>
            <person name="Birren B."/>
        </authorList>
    </citation>
    <scope>NUCLEOTIDE SEQUENCE [LARGE SCALE GENOMIC DNA]</scope>
    <source>
        <strain evidence="6 7">JEL423</strain>
    </source>
</reference>
<dbReference type="PANTHER" id="PTHR22780">
    <property type="entry name" value="ADAPTIN, ALPHA/GAMMA/EPSILON"/>
    <property type="match status" value="1"/>
</dbReference>
<keyword evidence="2" id="KW-0813">Transport</keyword>
<dbReference type="GO" id="GO:0006886">
    <property type="term" value="P:intracellular protein transport"/>
    <property type="evidence" value="ECO:0007669"/>
    <property type="project" value="InterPro"/>
</dbReference>
<dbReference type="STRING" id="403673.A0A177WKP9"/>
<comment type="subcellular location">
    <subcellularLocation>
        <location evidence="1">Endomembrane system</location>
    </subcellularLocation>
</comment>
<reference evidence="6 7" key="1">
    <citation type="submission" date="2006-10" db="EMBL/GenBank/DDBJ databases">
        <title>The Genome Sequence of Batrachochytrium dendrobatidis JEL423.</title>
        <authorList>
            <consortium name="The Broad Institute Genome Sequencing Platform"/>
            <person name="Birren B."/>
            <person name="Lander E."/>
            <person name="Galagan J."/>
            <person name="Cuomo C."/>
            <person name="Devon K."/>
            <person name="Jaffe D."/>
            <person name="Butler J."/>
            <person name="Alvarez P."/>
            <person name="Gnerre S."/>
            <person name="Grabherr M."/>
            <person name="Kleber M."/>
            <person name="Mauceli E."/>
            <person name="Brockman W."/>
            <person name="Young S."/>
            <person name="LaButti K."/>
            <person name="Sykes S."/>
            <person name="DeCaprio D."/>
            <person name="Crawford M."/>
            <person name="Koehrsen M."/>
            <person name="Engels R."/>
            <person name="Montgomery P."/>
            <person name="Pearson M."/>
            <person name="Howarth C."/>
            <person name="Larson L."/>
            <person name="White J."/>
            <person name="O'Leary S."/>
            <person name="Kodira C."/>
            <person name="Zeng Q."/>
            <person name="Yandava C."/>
            <person name="Alvarado L."/>
            <person name="Longcore J."/>
            <person name="James T."/>
        </authorList>
    </citation>
    <scope>NUCLEOTIDE SEQUENCE [LARGE SCALE GENOMIC DNA]</scope>
    <source>
        <strain evidence="6 7">JEL423</strain>
    </source>
</reference>
<sequence>MKLHKTNSASLQKSLLAAEVQSLRLKMYVPAKSATVTCHLVVRAMFCEMMGYDTSDFAHLPAIMLCQNARTLYEKRLGNQKMSLLMTNTLQKDLGSSNHFEVTMALSVLSATSTVDMVPLLIKFVEKNLKHPNEMIRRKAVHAFYRFYQLDNQAVYPYIKKLKRSLADTHPSVMSAALITLNYIAKDFPEIQALLAPAVVHILKQVLNHRLDATYNYHSVPAPFIQLNCLRMIAMFGPLSQEMEQTILVTVLESLHQVNARQQDDIVYMIILQCVQTIAARSPSPDVLKNIMTVIGPLATSTNISELHLGVQCLTAVTMRSLNLHQSAVDLFIKAYNNSETDLVLKYSIIEALMHTCQELGLARTLIPMLLDTMRSFMGNAYMQQCCINHILAMLKKYDMDRVLFCKAVLDSVEIIPDECRGNITNTITTYVTDGSILADTALARGIEWLENPAHPPLLTWLAVWICRTIGSHEVLGKIAVLLNHLISVDSGLNTDLIAHVIETCTKISSSAEIKSSAALTEAIKPLCDSAHPGIAIRAREYFDVISK</sequence>
<dbReference type="EMBL" id="DS022304">
    <property type="protein sequence ID" value="OAJ40386.1"/>
    <property type="molecule type" value="Genomic_DNA"/>
</dbReference>
<dbReference type="SUPFAM" id="SSF48371">
    <property type="entry name" value="ARM repeat"/>
    <property type="match status" value="1"/>
</dbReference>